<dbReference type="PANTHER" id="PTHR38457:SF1">
    <property type="entry name" value="REGULATOR ABRB-RELATED"/>
    <property type="match status" value="1"/>
</dbReference>
<organism evidence="2 3">
    <name type="scientific">Tropicibacter naphthalenivorans</name>
    <dbReference type="NCBI Taxonomy" id="441103"/>
    <lineage>
        <taxon>Bacteria</taxon>
        <taxon>Pseudomonadati</taxon>
        <taxon>Pseudomonadota</taxon>
        <taxon>Alphaproteobacteria</taxon>
        <taxon>Rhodobacterales</taxon>
        <taxon>Roseobacteraceae</taxon>
        <taxon>Tropicibacter</taxon>
    </lineage>
</organism>
<feature type="transmembrane region" description="Helical" evidence="1">
    <location>
        <begin position="115"/>
        <end position="137"/>
    </location>
</feature>
<reference evidence="2 3" key="1">
    <citation type="submission" date="2015-09" db="EMBL/GenBank/DDBJ databases">
        <authorList>
            <consortium name="Swine Surveillance"/>
        </authorList>
    </citation>
    <scope>NUCLEOTIDE SEQUENCE [LARGE SCALE GENOMIC DNA]</scope>
    <source>
        <strain evidence="2 3">CECT 7648</strain>
    </source>
</reference>
<feature type="transmembrane region" description="Helical" evidence="1">
    <location>
        <begin position="64"/>
        <end position="84"/>
    </location>
</feature>
<protein>
    <submittedName>
        <fullName evidence="2">Membrane protein AbrB duplication</fullName>
    </submittedName>
</protein>
<feature type="transmembrane region" description="Helical" evidence="1">
    <location>
        <begin position="265"/>
        <end position="285"/>
    </location>
</feature>
<dbReference type="InterPro" id="IPR007820">
    <property type="entry name" value="AbrB_fam"/>
</dbReference>
<dbReference type="PANTHER" id="PTHR38457">
    <property type="entry name" value="REGULATOR ABRB-RELATED"/>
    <property type="match status" value="1"/>
</dbReference>
<dbReference type="PIRSF" id="PIRSF038991">
    <property type="entry name" value="Protein_AbrB"/>
    <property type="match status" value="1"/>
</dbReference>
<dbReference type="GO" id="GO:0016020">
    <property type="term" value="C:membrane"/>
    <property type="evidence" value="ECO:0007669"/>
    <property type="project" value="InterPro"/>
</dbReference>
<feature type="transmembrane region" description="Helical" evidence="1">
    <location>
        <begin position="358"/>
        <end position="375"/>
    </location>
</feature>
<gene>
    <name evidence="2" type="ORF">TRN7648_03395</name>
</gene>
<feature type="transmembrane region" description="Helical" evidence="1">
    <location>
        <begin position="297"/>
        <end position="321"/>
    </location>
</feature>
<accession>A0A0P1GHR6</accession>
<keyword evidence="1" id="KW-0472">Membrane</keyword>
<sequence length="379" mass="39668">MMGTGVRALVCAAGLAYWGRNLRGRMTAFAKLPDRKTQTGYAMALLLGIIGGALADWLNAPLPWFVGPMVVNTFAALMGAPVIGPNFLRPIALPALGVVLGAAFLPEIFANLRQWALPLGLIPVFILISTFVNYVFFRRIAREDAITAYLSSVPGGLTDMILLGEAYGGNTRQIALAHSMRVMVSVLAIAFVVVWHSGSVGQGAPRPVTHLGDVGLRDGAVLLACAVLGPWVAKALRIPAGLMLGALLLSAVAHLTGVTRAPVPTVVSLGAQLVLGTSVGARFAGVTFGSAARSMGFGLASSLVSLVVSAAMALVPVWLVGLDYFEALLGYAPGGMMEMSLLALAINQSVAYVTVAHIIRYVLVMLTAIGAFHVIRRWA</sequence>
<name>A0A0P1GHR6_9RHOB</name>
<evidence type="ECO:0000313" key="3">
    <source>
        <dbReference type="Proteomes" id="UP000054935"/>
    </source>
</evidence>
<dbReference type="STRING" id="441103.TRN7648_03395"/>
<proteinExistence type="predicted"/>
<feature type="transmembrane region" description="Helical" evidence="1">
    <location>
        <begin position="240"/>
        <end position="259"/>
    </location>
</feature>
<dbReference type="NCBIfam" id="TIGR03082">
    <property type="entry name" value="Gneg_AbrB_dup"/>
    <property type="match status" value="2"/>
</dbReference>
<keyword evidence="1" id="KW-0812">Transmembrane</keyword>
<feature type="transmembrane region" description="Helical" evidence="1">
    <location>
        <begin position="40"/>
        <end position="58"/>
    </location>
</feature>
<feature type="transmembrane region" description="Helical" evidence="1">
    <location>
        <begin position="91"/>
        <end position="109"/>
    </location>
</feature>
<evidence type="ECO:0000313" key="2">
    <source>
        <dbReference type="EMBL" id="CUH81269.1"/>
    </source>
</evidence>
<feature type="transmembrane region" description="Helical" evidence="1">
    <location>
        <begin position="214"/>
        <end position="233"/>
    </location>
</feature>
<dbReference type="EMBL" id="CYSE01000007">
    <property type="protein sequence ID" value="CUH81269.1"/>
    <property type="molecule type" value="Genomic_DNA"/>
</dbReference>
<dbReference type="AlphaFoldDB" id="A0A0P1GHR6"/>
<dbReference type="Proteomes" id="UP000054935">
    <property type="component" value="Unassembled WGS sequence"/>
</dbReference>
<dbReference type="OrthoDB" id="7157734at2"/>
<feature type="transmembrane region" description="Helical" evidence="1">
    <location>
        <begin position="327"/>
        <end position="346"/>
    </location>
</feature>
<dbReference type="GO" id="GO:0010468">
    <property type="term" value="P:regulation of gene expression"/>
    <property type="evidence" value="ECO:0007669"/>
    <property type="project" value="InterPro"/>
</dbReference>
<keyword evidence="3" id="KW-1185">Reference proteome</keyword>
<dbReference type="InterPro" id="IPR017516">
    <property type="entry name" value="AbrB_dup"/>
</dbReference>
<evidence type="ECO:0000256" key="1">
    <source>
        <dbReference type="SAM" id="Phobius"/>
    </source>
</evidence>
<keyword evidence="1" id="KW-1133">Transmembrane helix</keyword>
<dbReference type="Pfam" id="PF05145">
    <property type="entry name" value="AbrB"/>
    <property type="match status" value="1"/>
</dbReference>
<feature type="transmembrane region" description="Helical" evidence="1">
    <location>
        <begin position="182"/>
        <end position="202"/>
    </location>
</feature>